<keyword evidence="1" id="KW-0472">Membrane</keyword>
<keyword evidence="1" id="KW-0812">Transmembrane</keyword>
<keyword evidence="4" id="KW-1185">Reference proteome</keyword>
<organism evidence="3 4">
    <name type="scientific">Lawsonibacter hominis</name>
    <dbReference type="NCBI Taxonomy" id="2763053"/>
    <lineage>
        <taxon>Bacteria</taxon>
        <taxon>Bacillati</taxon>
        <taxon>Bacillota</taxon>
        <taxon>Clostridia</taxon>
        <taxon>Eubacteriales</taxon>
        <taxon>Oscillospiraceae</taxon>
        <taxon>Lawsonibacter</taxon>
    </lineage>
</organism>
<dbReference type="Pfam" id="PF05569">
    <property type="entry name" value="Peptidase_M56"/>
    <property type="match status" value="1"/>
</dbReference>
<evidence type="ECO:0000256" key="1">
    <source>
        <dbReference type="SAM" id="Phobius"/>
    </source>
</evidence>
<feature type="transmembrane region" description="Helical" evidence="1">
    <location>
        <begin position="6"/>
        <end position="26"/>
    </location>
</feature>
<protein>
    <submittedName>
        <fullName evidence="3">M56 family metallopeptidase</fullName>
    </submittedName>
</protein>
<dbReference type="RefSeq" id="WP_186908684.1">
    <property type="nucleotide sequence ID" value="NZ_JACOPP010000027.1"/>
</dbReference>
<feature type="transmembrane region" description="Helical" evidence="1">
    <location>
        <begin position="314"/>
        <end position="335"/>
    </location>
</feature>
<comment type="caution">
    <text evidence="3">The sequence shown here is derived from an EMBL/GenBank/DDBJ whole genome shotgun (WGS) entry which is preliminary data.</text>
</comment>
<evidence type="ECO:0000313" key="4">
    <source>
        <dbReference type="Proteomes" id="UP000661435"/>
    </source>
</evidence>
<reference evidence="3" key="1">
    <citation type="submission" date="2020-08" db="EMBL/GenBank/DDBJ databases">
        <title>Genome public.</title>
        <authorList>
            <person name="Liu C."/>
            <person name="Sun Q."/>
        </authorList>
    </citation>
    <scope>NUCLEOTIDE SEQUENCE</scope>
    <source>
        <strain evidence="3">NSJ-51</strain>
    </source>
</reference>
<name>A0A8J6J8N3_9FIRM</name>
<dbReference type="InterPro" id="IPR008756">
    <property type="entry name" value="Peptidase_M56"/>
</dbReference>
<evidence type="ECO:0000259" key="2">
    <source>
        <dbReference type="Pfam" id="PF05569"/>
    </source>
</evidence>
<sequence length="449" mass="50370">MVTYLLSTLFFLNLIASSVYLLFKTLLVWAKNGVNERFRYIGCIAVMVLFLIPFYQVLPISSATKDIPFQTGEYLEGISSVIPKDEVVQQNTSINESNSMRTSGFRLDVQTQEKILVVWSVGMSALALWYIAVLLRFRRRLSKKQTQPVCGELQRIANHCASEYGIRQIPILRVSPYVQSPVMIGFFKPIIAVPADGLPPADIQMILKHELVHFKRRDLWWKLLGVVIQTIHWVNPIVWLLCKDFEFYAETSCDAQVVQNLDHEERKHYGYLLISYSKFQHKLNSTPGISFTSSREKLKRRICIMLNGNKSKKLIATALVCVLGASSFALSAFAAEAQSNTPQTINGIVAGKDVSTTSSDELLTGETQTDIPFAQSINPNDGYDLKAKEEVSFSDMITSMSKVPLEIPDEFRQAVANGEVTPLQPEDGVEVEIFDANGVKVSLNANMEQ</sequence>
<dbReference type="EMBL" id="JACOPP010000027">
    <property type="protein sequence ID" value="MBC5734861.1"/>
    <property type="molecule type" value="Genomic_DNA"/>
</dbReference>
<accession>A0A8J6J8N3</accession>
<feature type="transmembrane region" description="Helical" evidence="1">
    <location>
        <begin position="38"/>
        <end position="58"/>
    </location>
</feature>
<dbReference type="InterPro" id="IPR052173">
    <property type="entry name" value="Beta-lactam_resp_regulator"/>
</dbReference>
<gene>
    <name evidence="3" type="ORF">H8S57_14175</name>
</gene>
<feature type="domain" description="Peptidase M56" evidence="2">
    <location>
        <begin position="13"/>
        <end position="303"/>
    </location>
</feature>
<dbReference type="Proteomes" id="UP000661435">
    <property type="component" value="Unassembled WGS sequence"/>
</dbReference>
<dbReference type="AlphaFoldDB" id="A0A8J6J8N3"/>
<keyword evidence="1" id="KW-1133">Transmembrane helix</keyword>
<dbReference type="PANTHER" id="PTHR34978:SF3">
    <property type="entry name" value="SLR0241 PROTEIN"/>
    <property type="match status" value="1"/>
</dbReference>
<proteinExistence type="predicted"/>
<dbReference type="CDD" id="cd07341">
    <property type="entry name" value="M56_BlaR1_MecR1_like"/>
    <property type="match status" value="1"/>
</dbReference>
<feature type="transmembrane region" description="Helical" evidence="1">
    <location>
        <begin position="115"/>
        <end position="135"/>
    </location>
</feature>
<evidence type="ECO:0000313" key="3">
    <source>
        <dbReference type="EMBL" id="MBC5734861.1"/>
    </source>
</evidence>
<dbReference type="PANTHER" id="PTHR34978">
    <property type="entry name" value="POSSIBLE SENSOR-TRANSDUCER PROTEIN BLAR"/>
    <property type="match status" value="1"/>
</dbReference>